<organism evidence="5 6">
    <name type="scientific">Rhodococcus antarcticus</name>
    <dbReference type="NCBI Taxonomy" id="2987751"/>
    <lineage>
        <taxon>Bacteria</taxon>
        <taxon>Bacillati</taxon>
        <taxon>Actinomycetota</taxon>
        <taxon>Actinomycetes</taxon>
        <taxon>Mycobacteriales</taxon>
        <taxon>Nocardiaceae</taxon>
        <taxon>Rhodococcus</taxon>
    </lineage>
</organism>
<dbReference type="InterPro" id="IPR036388">
    <property type="entry name" value="WH-like_DNA-bd_sf"/>
</dbReference>
<dbReference type="SMART" id="SM00347">
    <property type="entry name" value="HTH_MARR"/>
    <property type="match status" value="1"/>
</dbReference>
<evidence type="ECO:0000313" key="6">
    <source>
        <dbReference type="Proteomes" id="UP001164965"/>
    </source>
</evidence>
<feature type="domain" description="HTH marR-type" evidence="4">
    <location>
        <begin position="6"/>
        <end position="138"/>
    </location>
</feature>
<dbReference type="PROSITE" id="PS50995">
    <property type="entry name" value="HTH_MARR_2"/>
    <property type="match status" value="1"/>
</dbReference>
<dbReference type="InterPro" id="IPR000835">
    <property type="entry name" value="HTH_MarR-typ"/>
</dbReference>
<evidence type="ECO:0000256" key="1">
    <source>
        <dbReference type="ARBA" id="ARBA00023015"/>
    </source>
</evidence>
<dbReference type="PANTHER" id="PTHR33164:SF64">
    <property type="entry name" value="TRANSCRIPTIONAL REGULATOR SLYA"/>
    <property type="match status" value="1"/>
</dbReference>
<evidence type="ECO:0000313" key="5">
    <source>
        <dbReference type="EMBL" id="UZJ26844.1"/>
    </source>
</evidence>
<keyword evidence="1" id="KW-0805">Transcription regulation</keyword>
<dbReference type="PANTHER" id="PTHR33164">
    <property type="entry name" value="TRANSCRIPTIONAL REGULATOR, MARR FAMILY"/>
    <property type="match status" value="1"/>
</dbReference>
<dbReference type="InterPro" id="IPR036390">
    <property type="entry name" value="WH_DNA-bd_sf"/>
</dbReference>
<sequence length="141" mass="15384">MIGPDDVELTGLLGYLQRRLSDRLTRKLAAAGSSLNEWRVLAQLVDGGGSAMRDVATSLDVPASTATKLIDAMVAANLVYRRGDENDGRRVVVHLAPRGRVAYERLSPLLQAEQEELTALTDDGDLEQLTRLLTRLSQKVS</sequence>
<protein>
    <submittedName>
        <fullName evidence="5">MarR family winged helix-turn-helix transcriptional regulator</fullName>
    </submittedName>
</protein>
<reference evidence="5" key="1">
    <citation type="submission" date="2022-10" db="EMBL/GenBank/DDBJ databases">
        <title>Rhodococcus sp.75.</title>
        <authorList>
            <person name="Sun M."/>
        </authorList>
    </citation>
    <scope>NUCLEOTIDE SEQUENCE</scope>
    <source>
        <strain evidence="5">75</strain>
        <plasmid evidence="5">unnamed1</plasmid>
    </source>
</reference>
<dbReference type="SUPFAM" id="SSF46785">
    <property type="entry name" value="Winged helix' DNA-binding domain"/>
    <property type="match status" value="1"/>
</dbReference>
<gene>
    <name evidence="5" type="ORF">RHODO2019_18355</name>
</gene>
<dbReference type="Gene3D" id="1.10.10.10">
    <property type="entry name" value="Winged helix-like DNA-binding domain superfamily/Winged helix DNA-binding domain"/>
    <property type="match status" value="1"/>
</dbReference>
<dbReference type="Pfam" id="PF12802">
    <property type="entry name" value="MarR_2"/>
    <property type="match status" value="1"/>
</dbReference>
<name>A0ABY6P5A2_9NOCA</name>
<geneLocation type="plasmid" evidence="5 6">
    <name>unnamed1</name>
</geneLocation>
<keyword evidence="2" id="KW-0238">DNA-binding</keyword>
<dbReference type="RefSeq" id="WP_265384948.1">
    <property type="nucleotide sequence ID" value="NZ_CP110616.1"/>
</dbReference>
<proteinExistence type="predicted"/>
<keyword evidence="6" id="KW-1185">Reference proteome</keyword>
<accession>A0ABY6P5A2</accession>
<evidence type="ECO:0000259" key="4">
    <source>
        <dbReference type="PROSITE" id="PS50995"/>
    </source>
</evidence>
<dbReference type="EMBL" id="CP110616">
    <property type="protein sequence ID" value="UZJ26844.1"/>
    <property type="molecule type" value="Genomic_DNA"/>
</dbReference>
<keyword evidence="5" id="KW-0614">Plasmid</keyword>
<dbReference type="Proteomes" id="UP001164965">
    <property type="component" value="Plasmid unnamed1"/>
</dbReference>
<dbReference type="InterPro" id="IPR039422">
    <property type="entry name" value="MarR/SlyA-like"/>
</dbReference>
<evidence type="ECO:0000256" key="3">
    <source>
        <dbReference type="ARBA" id="ARBA00023163"/>
    </source>
</evidence>
<keyword evidence="3" id="KW-0804">Transcription</keyword>
<evidence type="ECO:0000256" key="2">
    <source>
        <dbReference type="ARBA" id="ARBA00023125"/>
    </source>
</evidence>